<evidence type="ECO:0000256" key="1">
    <source>
        <dbReference type="SAM" id="SignalP"/>
    </source>
</evidence>
<feature type="signal peptide" evidence="1">
    <location>
        <begin position="1"/>
        <end position="20"/>
    </location>
</feature>
<dbReference type="RefSeq" id="WP_139221989.1">
    <property type="nucleotide sequence ID" value="NZ_FOVD01000001.1"/>
</dbReference>
<dbReference type="AlphaFoldDB" id="A0A1I4W999"/>
<accession>A0A1I4W999</accession>
<organism evidence="2 3">
    <name type="scientific">Chryseobacterium oleae</name>
    <dbReference type="NCBI Taxonomy" id="491207"/>
    <lineage>
        <taxon>Bacteria</taxon>
        <taxon>Pseudomonadati</taxon>
        <taxon>Bacteroidota</taxon>
        <taxon>Flavobacteriia</taxon>
        <taxon>Flavobacteriales</taxon>
        <taxon>Weeksellaceae</taxon>
        <taxon>Chryseobacterium group</taxon>
        <taxon>Chryseobacterium</taxon>
    </lineage>
</organism>
<dbReference type="EMBL" id="FOVD01000001">
    <property type="protein sequence ID" value="SFN10025.1"/>
    <property type="molecule type" value="Genomic_DNA"/>
</dbReference>
<evidence type="ECO:0000313" key="3">
    <source>
        <dbReference type="Proteomes" id="UP000198769"/>
    </source>
</evidence>
<dbReference type="Proteomes" id="UP000198769">
    <property type="component" value="Unassembled WGS sequence"/>
</dbReference>
<keyword evidence="3" id="KW-1185">Reference proteome</keyword>
<name>A0A1I4W999_CHROL</name>
<keyword evidence="1" id="KW-0732">Signal</keyword>
<sequence length="415" mass="42734">MKRIQFSIILSIFGSSLIFAQMGVNNNAPLATLDITAKNTTGTSTDVDGILVPRVDRQRAQSMSSVPVSTMIYVNSNATGTQTGTAANIDAPGYYYYNGTSWIKLNPINNIYTSDGTLGGMRTVTTNGNTVSFVNGTSNVGIITTATEGRFSANGSTRGTLTLSSGTNIVDAYVDNANAAQINTSGTATKLSIGTTTATPLALKTNGTDKLTLLSNGNVGIGTTVPSSAFELASGTANTSGLRFTNLTSASPISTGQALGVDASGNLVTVANPSPTNVSTSSVNSTAAANFNVTDLTATIVSGTSQTIAVPTGGKALFINFMLGVDYVNNPAGSGTAYYEARLYIDGVATDCYMRTQEVGISTNASFTISTIKFLAAGNHTIDVRMQRTFNNGTTSGAGMTCAPISMSFNASYLN</sequence>
<dbReference type="OrthoDB" id="1453775at2"/>
<protein>
    <submittedName>
        <fullName evidence="2">Uncharacterized protein</fullName>
    </submittedName>
</protein>
<proteinExistence type="predicted"/>
<feature type="chain" id="PRO_5011464770" evidence="1">
    <location>
        <begin position="21"/>
        <end position="415"/>
    </location>
</feature>
<evidence type="ECO:0000313" key="2">
    <source>
        <dbReference type="EMBL" id="SFN10025.1"/>
    </source>
</evidence>
<gene>
    <name evidence="2" type="ORF">SAMN05421594_1016</name>
</gene>
<reference evidence="3" key="1">
    <citation type="submission" date="2016-10" db="EMBL/GenBank/DDBJ databases">
        <authorList>
            <person name="Varghese N."/>
            <person name="Submissions S."/>
        </authorList>
    </citation>
    <scope>NUCLEOTIDE SEQUENCE [LARGE SCALE GENOMIC DNA]</scope>
    <source>
        <strain evidence="3">DSM 25575</strain>
    </source>
</reference>